<feature type="region of interest" description="Disordered" evidence="1">
    <location>
        <begin position="385"/>
        <end position="419"/>
    </location>
</feature>
<evidence type="ECO:0000313" key="3">
    <source>
        <dbReference type="EMBL" id="KAK8177125.1"/>
    </source>
</evidence>
<feature type="compositionally biased region" description="Low complexity" evidence="1">
    <location>
        <begin position="1477"/>
        <end position="1496"/>
    </location>
</feature>
<keyword evidence="2" id="KW-0732">Signal</keyword>
<organism evidence="3 4">
    <name type="scientific">Phyllosticta citrichinensis</name>
    <dbReference type="NCBI Taxonomy" id="1130410"/>
    <lineage>
        <taxon>Eukaryota</taxon>
        <taxon>Fungi</taxon>
        <taxon>Dikarya</taxon>
        <taxon>Ascomycota</taxon>
        <taxon>Pezizomycotina</taxon>
        <taxon>Dothideomycetes</taxon>
        <taxon>Dothideomycetes incertae sedis</taxon>
        <taxon>Botryosphaeriales</taxon>
        <taxon>Phyllostictaceae</taxon>
        <taxon>Phyllosticta</taxon>
    </lineage>
</organism>
<feature type="region of interest" description="Disordered" evidence="1">
    <location>
        <begin position="288"/>
        <end position="310"/>
    </location>
</feature>
<feature type="compositionally biased region" description="Basic and acidic residues" evidence="1">
    <location>
        <begin position="964"/>
        <end position="1003"/>
    </location>
</feature>
<feature type="region of interest" description="Disordered" evidence="1">
    <location>
        <begin position="613"/>
        <end position="633"/>
    </location>
</feature>
<keyword evidence="4" id="KW-1185">Reference proteome</keyword>
<evidence type="ECO:0000256" key="2">
    <source>
        <dbReference type="SAM" id="SignalP"/>
    </source>
</evidence>
<gene>
    <name evidence="3" type="ORF">IWX90DRAFT_491539</name>
</gene>
<feature type="region of interest" description="Disordered" evidence="1">
    <location>
        <begin position="891"/>
        <end position="920"/>
    </location>
</feature>
<feature type="region of interest" description="Disordered" evidence="1">
    <location>
        <begin position="964"/>
        <end position="1032"/>
    </location>
</feature>
<protein>
    <submittedName>
        <fullName evidence="3">Uncharacterized protein</fullName>
    </submittedName>
</protein>
<feature type="region of interest" description="Disordered" evidence="1">
    <location>
        <begin position="1470"/>
        <end position="1496"/>
    </location>
</feature>
<reference evidence="3 4" key="1">
    <citation type="journal article" date="2022" name="G3 (Bethesda)">
        <title>Enemy or ally: a genomic approach to elucidate the lifestyle of Phyllosticta citrichinaensis.</title>
        <authorList>
            <person name="Buijs V.A."/>
            <person name="Groenewald J.Z."/>
            <person name="Haridas S."/>
            <person name="LaButti K.M."/>
            <person name="Lipzen A."/>
            <person name="Martin F.M."/>
            <person name="Barry K."/>
            <person name="Grigoriev I.V."/>
            <person name="Crous P.W."/>
            <person name="Seidl M.F."/>
        </authorList>
    </citation>
    <scope>NUCLEOTIDE SEQUENCE [LARGE SCALE GENOMIC DNA]</scope>
    <source>
        <strain evidence="3 4">CBS 129764</strain>
    </source>
</reference>
<proteinExistence type="predicted"/>
<evidence type="ECO:0000313" key="4">
    <source>
        <dbReference type="Proteomes" id="UP001456524"/>
    </source>
</evidence>
<feature type="region of interest" description="Disordered" evidence="1">
    <location>
        <begin position="1077"/>
        <end position="1105"/>
    </location>
</feature>
<dbReference type="Proteomes" id="UP001456524">
    <property type="component" value="Unassembled WGS sequence"/>
</dbReference>
<feature type="region of interest" description="Disordered" evidence="1">
    <location>
        <begin position="32"/>
        <end position="59"/>
    </location>
</feature>
<comment type="caution">
    <text evidence="3">The sequence shown here is derived from an EMBL/GenBank/DDBJ whole genome shotgun (WGS) entry which is preliminary data.</text>
</comment>
<feature type="region of interest" description="Disordered" evidence="1">
    <location>
        <begin position="473"/>
        <end position="497"/>
    </location>
</feature>
<feature type="compositionally biased region" description="Basic and acidic residues" evidence="1">
    <location>
        <begin position="1294"/>
        <end position="1314"/>
    </location>
</feature>
<feature type="signal peptide" evidence="2">
    <location>
        <begin position="1"/>
        <end position="18"/>
    </location>
</feature>
<feature type="region of interest" description="Disordered" evidence="1">
    <location>
        <begin position="1398"/>
        <end position="1446"/>
    </location>
</feature>
<sequence>MQFLTIILSVFLLGSVSAAPAVVLPSSLSLPPAPTNKVASVPQPTPPGKDGPAKRPKRDDPVVEVMKGFHFFLDQYEKKKNFKPPSKSKSKDRARAFLKEINHNNWRRMSPEEREAAWKKAWDRENRERGQDLAMRTKFMYDFATKLQQNTVKKQGKPNPRLEKFIKSPVFAKENMLPAFEILKKRAVHVEPPVFTPLTEEQRQVMSNKLAESMHKHESLEHAVQSADDDKPLQHKHIGRILNKVARALQGPGNHKGEDMKQNELTDPEKYFTEMWANHAAGKDDMTAAQKENTDGPPGKNDPPPNPEAYAKEQWYTHHWGENPAANRAGHLSRAQKKAAKAVMGKALKLQSKSGSKADHVKGKRLWDDVLLSLRELRSNHHEVLNKTNAPLDAKDPSSTWNDSRASPKPLSTVGSERPALLPRALENDKVLEDDIAHGTLKDKLPPTAYDNPHKPNDTVLETLTGDAIKSEPKLQKRHGEVEDERPTLPRLPKREEPCHLNGYGGAIDRHVLLPECKKKMEEQNERETKRLEQLRHNMKYHAADDPDPDHKAPPKFEIDGIILPKLPKRDAPAPVPVTSHPGAVNNHTSNIDCPHKNHTAKMEVAEKHKQHFMEKQEKPRHEAHSREKESREILEEENLEAEKLYHIKHSTTAETGNDVTKGPHNNHIARLEVLEKHTAHSSSQGQEEMRKHKGHDRGLEQKEKDEEDIQEWEKMHNIRHNGSKVTPRNSTTAGINLQSSPTKTGPHLNHTVMQEIGERQQKESPTKVIDVNDGSDVGPWEEPLLRKRDQDEATWQYWRVWHICHDDNWRTHHLRKDSPSICQKVGHANPTIVHVGPQDELSIVMEEQNQNGLRKRGLIPEACLVPWDGPHPVHNPPEGCAELIREHKGHDAAKEKTKEEQQEQNKKPAETQTADKTLILPKLRTREAISSTLTLEECLAPNDGLDHPRATSPECKEMLLKHQEDQAVKEKAEEQQQEQEKLKREQEQEQQLERDQKLREGEAAAAGNHYRFNPEQKPSETQTEDKTPLILPKLRKRDAMPKLTLAECLPSSSDGVVHLRTMPWGCRDIIREHGGHDAAQEKAEERWQEKEQQKQELERKRKLREEAPGNHYHWWKYAVKSIPDKFRNLPKLLLKRDSCGSSLGLGHVVRPWCRPSGDVVGGSGAHSNHTGATEIQERRQLENKKNGLHIGPPDLMATLSKEDLEKKNKLSKRLWFPDYTKEEVEKIVKSIEESGKDKDMKVELEKYEKAHPEDKAARRFHYERDENEGETVAAAHERRHLVDTKNGLLDTGPDGRHNDHAHSGHVRPWEKANKLSKRRNLLPHHHRTKQERKELEDAFKNMTKKADRPRKPTKEYPKTWQAIVDTIGELNRQHNDHSKHTPAQEQRERDATARLNNHMGHRPDVTHSLTNNNHSDHSRGQEVKERGAWHLSGHRGQPPLRKRAKVEEMGPVRALKRWVRHSLTWSNVERPTIHEVPVAAPSPAPDASTTPAARA</sequence>
<accession>A0ABR1Y5T6</accession>
<dbReference type="EMBL" id="JBBWUH010000001">
    <property type="protein sequence ID" value="KAK8177125.1"/>
    <property type="molecule type" value="Genomic_DNA"/>
</dbReference>
<name>A0ABR1Y5T6_9PEZI</name>
<feature type="region of interest" description="Disordered" evidence="1">
    <location>
        <begin position="1286"/>
        <end position="1315"/>
    </location>
</feature>
<feature type="compositionally biased region" description="Basic and acidic residues" evidence="1">
    <location>
        <begin position="891"/>
        <end position="910"/>
    </location>
</feature>
<evidence type="ECO:0000256" key="1">
    <source>
        <dbReference type="SAM" id="MobiDB-lite"/>
    </source>
</evidence>
<feature type="chain" id="PRO_5046027026" evidence="2">
    <location>
        <begin position="19"/>
        <end position="1496"/>
    </location>
</feature>
<feature type="region of interest" description="Disordered" evidence="1">
    <location>
        <begin position="678"/>
        <end position="709"/>
    </location>
</feature>
<feature type="compositionally biased region" description="Basic and acidic residues" evidence="1">
    <location>
        <begin position="1415"/>
        <end position="1429"/>
    </location>
</feature>
<feature type="compositionally biased region" description="Basic and acidic residues" evidence="1">
    <location>
        <begin position="1013"/>
        <end position="1028"/>
    </location>
</feature>